<keyword evidence="4" id="KW-0460">Magnesium</keyword>
<dbReference type="PATRIC" id="fig|451.8.peg.1197"/>
<gene>
    <name evidence="10" type="ORF">LMI_2092</name>
    <name evidence="11" type="ORF">SAMN02982997_01584</name>
</gene>
<evidence type="ECO:0000256" key="6">
    <source>
        <dbReference type="ARBA" id="ARBA00023002"/>
    </source>
</evidence>
<dbReference type="GO" id="GO:0140097">
    <property type="term" value="F:catalytic activity, acting on DNA"/>
    <property type="evidence" value="ECO:0007669"/>
    <property type="project" value="UniProtKB-ARBA"/>
</dbReference>
<dbReference type="Gene3D" id="2.60.120.590">
    <property type="entry name" value="Alpha-ketoglutarate-dependent dioxygenase AlkB-like"/>
    <property type="match status" value="1"/>
</dbReference>
<dbReference type="SUPFAM" id="SSF51197">
    <property type="entry name" value="Clavaminate synthase-like"/>
    <property type="match status" value="1"/>
</dbReference>
<dbReference type="HOGENOM" id="CLU_048788_5_2_6"/>
<evidence type="ECO:0000256" key="2">
    <source>
        <dbReference type="ARBA" id="ARBA00022723"/>
    </source>
</evidence>
<keyword evidence="7" id="KW-0408">Iron</keyword>
<dbReference type="AlphaFoldDB" id="A0A098GFX6"/>
<accession>A0A098GFX6</accession>
<evidence type="ECO:0000256" key="1">
    <source>
        <dbReference type="ARBA" id="ARBA00001954"/>
    </source>
</evidence>
<dbReference type="InterPro" id="IPR027450">
    <property type="entry name" value="AlkB-like"/>
</dbReference>
<keyword evidence="6" id="KW-0560">Oxidoreductase</keyword>
<dbReference type="FunFam" id="2.60.120.590:FF:000004">
    <property type="entry name" value="DNA oxidative demethylase ALKBH2"/>
    <property type="match status" value="1"/>
</dbReference>
<dbReference type="RefSeq" id="WP_045099630.1">
    <property type="nucleotide sequence ID" value="NZ_CP020614.1"/>
</dbReference>
<evidence type="ECO:0000256" key="8">
    <source>
        <dbReference type="ARBA" id="ARBA00023204"/>
    </source>
</evidence>
<dbReference type="InterPro" id="IPR037151">
    <property type="entry name" value="AlkB-like_sf"/>
</dbReference>
<proteinExistence type="predicted"/>
<organism evidence="10 12">
    <name type="scientific">Legionella micdadei</name>
    <name type="common">Tatlockia micdadei</name>
    <dbReference type="NCBI Taxonomy" id="451"/>
    <lineage>
        <taxon>Bacteria</taxon>
        <taxon>Pseudomonadati</taxon>
        <taxon>Pseudomonadota</taxon>
        <taxon>Gammaproteobacteria</taxon>
        <taxon>Legionellales</taxon>
        <taxon>Legionellaceae</taxon>
        <taxon>Legionella</taxon>
    </lineage>
</organism>
<evidence type="ECO:0000313" key="12">
    <source>
        <dbReference type="Proteomes" id="UP000032414"/>
    </source>
</evidence>
<keyword evidence="3" id="KW-0227">DNA damage</keyword>
<evidence type="ECO:0000256" key="5">
    <source>
        <dbReference type="ARBA" id="ARBA00022964"/>
    </source>
</evidence>
<protein>
    <submittedName>
        <fullName evidence="11">Alkylated DNA repair dioxygenase AlkB</fullName>
    </submittedName>
    <submittedName>
        <fullName evidence="10">DNA repair system specific for alkylated DNA</fullName>
    </submittedName>
</protein>
<dbReference type="Proteomes" id="UP000032414">
    <property type="component" value="Chromosome I"/>
</dbReference>
<dbReference type="STRING" id="451.B6N58_05610"/>
<reference evidence="10" key="1">
    <citation type="submission" date="2014-09" db="EMBL/GenBank/DDBJ databases">
        <authorList>
            <person name="GOMEZ-VALERO Laura"/>
        </authorList>
    </citation>
    <scope>NUCLEOTIDE SEQUENCE</scope>
    <source>
        <strain evidence="10">ATCC33218</strain>
    </source>
</reference>
<evidence type="ECO:0000259" key="9">
    <source>
        <dbReference type="PROSITE" id="PS51471"/>
    </source>
</evidence>
<dbReference type="GO" id="GO:0016787">
    <property type="term" value="F:hydrolase activity"/>
    <property type="evidence" value="ECO:0007669"/>
    <property type="project" value="UniProtKB-ARBA"/>
</dbReference>
<dbReference type="OrthoDB" id="190276at2"/>
<evidence type="ECO:0000256" key="7">
    <source>
        <dbReference type="ARBA" id="ARBA00023004"/>
    </source>
</evidence>
<dbReference type="EMBL" id="LN614830">
    <property type="protein sequence ID" value="CEG61373.1"/>
    <property type="molecule type" value="Genomic_DNA"/>
</dbReference>
<keyword evidence="13" id="KW-1185">Reference proteome</keyword>
<dbReference type="PANTHER" id="PTHR31212:SF4">
    <property type="entry name" value="ALPHA-KETOGLUTARATE-DEPENDENT DIOXYGENASE ALKB HOMOLOG 3"/>
    <property type="match status" value="1"/>
</dbReference>
<dbReference type="PANTHER" id="PTHR31212">
    <property type="entry name" value="ALPHA-KETOGLUTARATE-DEPENDENT DIOXYGENASE ALKB HOMOLOG 3"/>
    <property type="match status" value="1"/>
</dbReference>
<dbReference type="GO" id="GO:0046872">
    <property type="term" value="F:metal ion binding"/>
    <property type="evidence" value="ECO:0007669"/>
    <property type="project" value="UniProtKB-KW"/>
</dbReference>
<feature type="domain" description="Fe2OG dioxygenase" evidence="9">
    <location>
        <begin position="99"/>
        <end position="196"/>
    </location>
</feature>
<keyword evidence="8" id="KW-0234">DNA repair</keyword>
<keyword evidence="5 11" id="KW-0223">Dioxygenase</keyword>
<keyword evidence="2" id="KW-0479">Metal-binding</keyword>
<evidence type="ECO:0000313" key="10">
    <source>
        <dbReference type="EMBL" id="CEG61373.1"/>
    </source>
</evidence>
<evidence type="ECO:0000256" key="3">
    <source>
        <dbReference type="ARBA" id="ARBA00022763"/>
    </source>
</evidence>
<dbReference type="GO" id="GO:0032451">
    <property type="term" value="F:demethylase activity"/>
    <property type="evidence" value="ECO:0007669"/>
    <property type="project" value="UniProtKB-ARBA"/>
</dbReference>
<dbReference type="InterPro" id="IPR005123">
    <property type="entry name" value="Oxoglu/Fe-dep_dioxygenase_dom"/>
</dbReference>
<dbReference type="Pfam" id="PF13532">
    <property type="entry name" value="2OG-FeII_Oxy_2"/>
    <property type="match status" value="1"/>
</dbReference>
<dbReference type="InterPro" id="IPR032854">
    <property type="entry name" value="ALKBH3"/>
</dbReference>
<dbReference type="KEGG" id="tmc:LMI_2092"/>
<reference evidence="11 13" key="3">
    <citation type="submission" date="2016-10" db="EMBL/GenBank/DDBJ databases">
        <authorList>
            <person name="Varghese N."/>
            <person name="Submissions S."/>
        </authorList>
    </citation>
    <scope>NUCLEOTIDE SEQUENCE [LARGE SCALE GENOMIC DNA]</scope>
    <source>
        <strain evidence="11 13">ATCC 33218</strain>
    </source>
</reference>
<dbReference type="PROSITE" id="PS51471">
    <property type="entry name" value="FE2OG_OXY"/>
    <property type="match status" value="1"/>
</dbReference>
<dbReference type="EMBL" id="FMVN01000007">
    <property type="protein sequence ID" value="SCY39324.1"/>
    <property type="molecule type" value="Genomic_DNA"/>
</dbReference>
<evidence type="ECO:0000256" key="4">
    <source>
        <dbReference type="ARBA" id="ARBA00022842"/>
    </source>
</evidence>
<dbReference type="GO" id="GO:0051213">
    <property type="term" value="F:dioxygenase activity"/>
    <property type="evidence" value="ECO:0007669"/>
    <property type="project" value="UniProtKB-KW"/>
</dbReference>
<evidence type="ECO:0000313" key="13">
    <source>
        <dbReference type="Proteomes" id="UP000182998"/>
    </source>
</evidence>
<sequence>MPKRERLIVCSENLSLEYLPHFFSKNEADFYFQTLLQRISWQEETIAILGKRVSVPRLISWYGDEEAIYHYSGVRHEPQKWTDHLLEIKTVLQERLGIQFNSVLANLYRNGQDSMGWHADNEPELGENPAIASVSLGAVRQFCLRHKKQKTVLQISLGHGSVLVMQGETQHYWKHALPKMKGIDEPRINLTFRRILGSQ</sequence>
<reference evidence="12" key="2">
    <citation type="submission" date="2014-09" db="EMBL/GenBank/DDBJ databases">
        <authorList>
            <person name="Gomez-Valero L."/>
        </authorList>
    </citation>
    <scope>NUCLEOTIDE SEQUENCE [LARGE SCALE GENOMIC DNA]</scope>
    <source>
        <strain evidence="12">ATCC33218</strain>
    </source>
</reference>
<evidence type="ECO:0000313" key="11">
    <source>
        <dbReference type="EMBL" id="SCY39324.1"/>
    </source>
</evidence>
<comment type="cofactor">
    <cofactor evidence="1">
        <name>Fe(2+)</name>
        <dbReference type="ChEBI" id="CHEBI:29033"/>
    </cofactor>
</comment>
<dbReference type="GO" id="GO:0016705">
    <property type="term" value="F:oxidoreductase activity, acting on paired donors, with incorporation or reduction of molecular oxygen"/>
    <property type="evidence" value="ECO:0007669"/>
    <property type="project" value="UniProtKB-ARBA"/>
</dbReference>
<dbReference type="GO" id="GO:0006307">
    <property type="term" value="P:DNA alkylation repair"/>
    <property type="evidence" value="ECO:0007669"/>
    <property type="project" value="InterPro"/>
</dbReference>
<dbReference type="Proteomes" id="UP000182998">
    <property type="component" value="Unassembled WGS sequence"/>
</dbReference>
<name>A0A098GFX6_LEGMI</name>